<feature type="domain" description="Cadherin" evidence="3">
    <location>
        <begin position="925"/>
        <end position="1020"/>
    </location>
</feature>
<dbReference type="RefSeq" id="WP_119742881.1">
    <property type="nucleotide sequence ID" value="NZ_QYUN01000003.1"/>
</dbReference>
<dbReference type="InterPro" id="IPR011050">
    <property type="entry name" value="Pectin_lyase_fold/virulence"/>
</dbReference>
<evidence type="ECO:0000313" key="4">
    <source>
        <dbReference type="EMBL" id="RJF96743.1"/>
    </source>
</evidence>
<dbReference type="SUPFAM" id="SSF51126">
    <property type="entry name" value="Pectin lyase-like"/>
    <property type="match status" value="2"/>
</dbReference>
<dbReference type="InterPro" id="IPR007742">
    <property type="entry name" value="NosD_dom"/>
</dbReference>
<accession>A0A418WVS0</accession>
<dbReference type="CDD" id="cd11304">
    <property type="entry name" value="Cadherin_repeat"/>
    <property type="match status" value="3"/>
</dbReference>
<evidence type="ECO:0000256" key="2">
    <source>
        <dbReference type="SAM" id="MobiDB-lite"/>
    </source>
</evidence>
<dbReference type="Pfam" id="PF00028">
    <property type="entry name" value="Cadherin"/>
    <property type="match status" value="1"/>
</dbReference>
<evidence type="ECO:0000259" key="3">
    <source>
        <dbReference type="PROSITE" id="PS50268"/>
    </source>
</evidence>
<dbReference type="InterPro" id="IPR015919">
    <property type="entry name" value="Cadherin-like_sf"/>
</dbReference>
<dbReference type="InterPro" id="IPR051561">
    <property type="entry name" value="FRAS1_ECM"/>
</dbReference>
<dbReference type="GO" id="GO:0009653">
    <property type="term" value="P:anatomical structure morphogenesis"/>
    <property type="evidence" value="ECO:0007669"/>
    <property type="project" value="TreeGrafter"/>
</dbReference>
<dbReference type="GO" id="GO:0007156">
    <property type="term" value="P:homophilic cell adhesion via plasma membrane adhesion molecules"/>
    <property type="evidence" value="ECO:0007669"/>
    <property type="project" value="InterPro"/>
</dbReference>
<dbReference type="Gene3D" id="2.60.40.60">
    <property type="entry name" value="Cadherins"/>
    <property type="match status" value="3"/>
</dbReference>
<dbReference type="Proteomes" id="UP000285190">
    <property type="component" value="Unassembled WGS sequence"/>
</dbReference>
<feature type="compositionally biased region" description="Acidic residues" evidence="2">
    <location>
        <begin position="5394"/>
        <end position="5405"/>
    </location>
</feature>
<feature type="compositionally biased region" description="Polar residues" evidence="2">
    <location>
        <begin position="5248"/>
        <end position="5258"/>
    </location>
</feature>
<evidence type="ECO:0000313" key="5">
    <source>
        <dbReference type="Proteomes" id="UP000285190"/>
    </source>
</evidence>
<gene>
    <name evidence="4" type="ORF">D3870_20300</name>
</gene>
<dbReference type="InterPro" id="IPR002126">
    <property type="entry name" value="Cadherin-like_dom"/>
</dbReference>
<dbReference type="SMART" id="SM00112">
    <property type="entry name" value="CA"/>
    <property type="match status" value="3"/>
</dbReference>
<feature type="compositionally biased region" description="Polar residues" evidence="2">
    <location>
        <begin position="5205"/>
        <end position="5214"/>
    </location>
</feature>
<dbReference type="Pfam" id="PF17803">
    <property type="entry name" value="Cadherin_4"/>
    <property type="match status" value="16"/>
</dbReference>
<dbReference type="GO" id="GO:0016020">
    <property type="term" value="C:membrane"/>
    <property type="evidence" value="ECO:0007669"/>
    <property type="project" value="InterPro"/>
</dbReference>
<evidence type="ECO:0000256" key="1">
    <source>
        <dbReference type="ARBA" id="ARBA00022737"/>
    </source>
</evidence>
<protein>
    <submittedName>
        <fullName evidence="4">DUF4347 domain-containing protein</fullName>
    </submittedName>
</protein>
<dbReference type="PANTHER" id="PTHR45739:SF1">
    <property type="entry name" value="EXTRACELLULAR MATRIX ORGANIZING PROTEIN FRAS1"/>
    <property type="match status" value="1"/>
</dbReference>
<dbReference type="InterPro" id="IPR039448">
    <property type="entry name" value="Beta_helix"/>
</dbReference>
<feature type="compositionally biased region" description="Polar residues" evidence="2">
    <location>
        <begin position="5228"/>
        <end position="5239"/>
    </location>
</feature>
<dbReference type="PANTHER" id="PTHR45739">
    <property type="entry name" value="MATRIX PROTEIN, PUTATIVE-RELATED"/>
    <property type="match status" value="1"/>
</dbReference>
<dbReference type="Gene3D" id="2.160.20.10">
    <property type="entry name" value="Single-stranded right-handed beta-helix, Pectin lyase-like"/>
    <property type="match status" value="5"/>
</dbReference>
<dbReference type="InterPro" id="IPR006626">
    <property type="entry name" value="PbH1"/>
</dbReference>
<feature type="domain" description="Cadherin" evidence="3">
    <location>
        <begin position="1538"/>
        <end position="1626"/>
    </location>
</feature>
<dbReference type="SMART" id="SM00710">
    <property type="entry name" value="PbH1"/>
    <property type="match status" value="44"/>
</dbReference>
<name>A0A418WVS0_9BURK</name>
<dbReference type="InterPro" id="IPR022441">
    <property type="entry name" value="Para_beta_helix_rpt-2"/>
</dbReference>
<reference evidence="4 5" key="1">
    <citation type="submission" date="2018-09" db="EMBL/GenBank/DDBJ databases">
        <authorList>
            <person name="Zhu H."/>
        </authorList>
    </citation>
    <scope>NUCLEOTIDE SEQUENCE [LARGE SCALE GENOMIC DNA]</scope>
    <source>
        <strain evidence="4 5">K2R10-39</strain>
    </source>
</reference>
<dbReference type="InterPro" id="IPR025592">
    <property type="entry name" value="DUF4347"/>
</dbReference>
<dbReference type="SMART" id="SM00722">
    <property type="entry name" value="CASH"/>
    <property type="match status" value="4"/>
</dbReference>
<dbReference type="InterPro" id="IPR012334">
    <property type="entry name" value="Pectin_lyas_fold"/>
</dbReference>
<proteinExistence type="predicted"/>
<dbReference type="Pfam" id="PF05048">
    <property type="entry name" value="NosD"/>
    <property type="match status" value="1"/>
</dbReference>
<feature type="domain" description="Cadherin" evidence="3">
    <location>
        <begin position="2955"/>
        <end position="3044"/>
    </location>
</feature>
<dbReference type="EMBL" id="QYUN01000003">
    <property type="protein sequence ID" value="RJF96743.1"/>
    <property type="molecule type" value="Genomic_DNA"/>
</dbReference>
<comment type="caution">
    <text evidence="4">The sequence shown here is derived from an EMBL/GenBank/DDBJ whole genome shotgun (WGS) entry which is preliminary data.</text>
</comment>
<dbReference type="OrthoDB" id="6091599at2"/>
<keyword evidence="1" id="KW-0677">Repeat</keyword>
<dbReference type="NCBIfam" id="NF012209">
    <property type="entry name" value="LEPR-8K"/>
    <property type="match status" value="1"/>
</dbReference>
<dbReference type="InterPro" id="IPR040853">
    <property type="entry name" value="RapA2_cadherin-like"/>
</dbReference>
<organism evidence="4 5">
    <name type="scientific">Noviherbaspirillum cavernae</name>
    <dbReference type="NCBI Taxonomy" id="2320862"/>
    <lineage>
        <taxon>Bacteria</taxon>
        <taxon>Pseudomonadati</taxon>
        <taxon>Pseudomonadota</taxon>
        <taxon>Betaproteobacteria</taxon>
        <taxon>Burkholderiales</taxon>
        <taxon>Oxalobacteraceae</taxon>
        <taxon>Noviherbaspirillum</taxon>
    </lineage>
</organism>
<dbReference type="GO" id="GO:0005509">
    <property type="term" value="F:calcium ion binding"/>
    <property type="evidence" value="ECO:0007669"/>
    <property type="project" value="InterPro"/>
</dbReference>
<keyword evidence="5" id="KW-1185">Reference proteome</keyword>
<dbReference type="InterPro" id="IPR053786">
    <property type="entry name" value="LEPRxLL_CS"/>
</dbReference>
<dbReference type="PROSITE" id="PS50268">
    <property type="entry name" value="CADHERIN_2"/>
    <property type="match status" value="3"/>
</dbReference>
<dbReference type="InterPro" id="IPR006633">
    <property type="entry name" value="Carb-bd_sugar_hydrolysis-dom"/>
</dbReference>
<dbReference type="Pfam" id="PF13229">
    <property type="entry name" value="Beta_helix"/>
    <property type="match status" value="1"/>
</dbReference>
<sequence length="5427" mass="536806">MSRRRRSAPLVVEALEPRILYSADASLLVTGGIGAPQEGIAATSAPLAAQVQATTAASGSQTQQRHEVVFIDAAVEQGDDIAKRIVADKGDARTLDVYVIAAGTDGIAQIAEILGRYQDLDAVHIISHGASGELRIGDARLNSDSLLANAVAVSKWGNALTADGDILLYGCDVAADQGGRDFVAALSQLTGADVNASTDLTGATADGGDWKLEYAAGHIESALALNAAEQAWFNGVLATYAVTNTNDAGAGSLRQAIINANASSGADIITFSVGSGAKSITLSSALPTIVYQVTLDATTQTGYGSVPLIELIGINAGSGADGLSLTSGASGSIIKGFVINQFKNNGITLTDTSNVTIQGNYIGTNKTGASALGNLNAGISVSGTNNTIGGTTAAARNIISGNGVNGIRVSSGANLIQGNYIGTNAAGLNALGNGGNGILLASEGNTVGGTAAGAGNLVSGNGSYGIYVNAGNNLIQGNYIGTDDTGKNALGNVGYGIWLAIGSNNTVGGTAAGAGNLISGNKTDGVFITSSNNTVQGNYIGVDVTGSVALGNAGNGIVIHGSSNTIGGATESARNIISGNGKAGVTLPSAGTPNNTIQGNYIGLNATGTAAIGNDAQGIYIEGNGGNTITGNVVSGNDTRGIEIKGGIGNILKGNLIGLNAAGTAAIGNGSFGIYLYGGANTTTIGGSAAGEGNTVVASGSDGIKINGSSGIVIQGNYIGTNAAGNSGLGNARQGIYLEDNASNNLIGGTGAGQGNIIAYNTISGIAASSTGISGNRILANSIYSNGNLGIDLNDDGVTPNDMGDADGGPNKLLNFPVLTSAIPVAGTVTVSGTFNSTASRNYRIEFFANNSKDASGNGEGQIYLGYIEVTTDNAGNATISFSKSGLTVGQWISATATDLTSNDTSEFAADAIVNNPPVITSNGGGSSAAVSVAENTTAVTTVTATDADGNTLSFSISGGADAAKFAIDNATGALSFISAPNHEAPTDANGDNIYVVQVRVSDGNGGTFSQTINVTVTDVGSIVTNTNDAGAGSLRQAIIEANEHAGLDTITFNIGSGTQSISLQSALPYITDQVIIDGTSQTGYANAPIIVLNGASAGTSANGLTLLSGASGSTIKGLVINRFNGYAIDLNGTANVTIQSNYLGTDATGMIGYGGGGGIYLHSGNSYTTIGGSTAGAGNVISGNGVGIAIDAASNTTIKGNFIGVSAAGGALTSGSNGFGIMFAGGTNTTIGGTTAAERNVISGNLYGIVGAGISGTSITGNYFGTNATGTSAVANGVAIMLSGDSGTIIGSATAGGGNVISGNGTGIHIADSSGAVILGNRIGTNASGAGALGNSGDGIHVENGSAVGNNLTIGGTTAQAANTIAWNGGKGVNNVNGTGISILGNAIHSNAGLGIDLGNDGVTANDAGDADSGANDLQNFPVLTGATISGSDINITGTFNGMASRTYRIEFFANTDKDALGNGEGQIYLGYATVTTNASGNASFSVNLAGATPGKWWISATATDNSTKNTSEFAADVQATNTPVITSNGGGASAAVSMEENTTAVTTVTATDADGDTLVFSISGGADASKFTIDSSTGALKFVAAPNHEAPTDANGDNVYVVIVRVSDGSRTTTQTISITVTDVGCIVTNTNDAGAGSLRQAIIEANEHIGLDTITFNIGAGGLQSISLLSALPAITDQVIIDGTSQAGYVNVPIIELNGASAGASANGLYLISGASGSVIKGFVINRFGNDGILINGASNVTIQNNYIGTNAAGTAASANGNDGIGLASSNNNLIGGTTAAARNVISGNTSNGIDVDGGSSNNTIQGNYIGVNAAGTAALGNGSRGVYIRASASNNLVGGTAAGAGNVISGNSSHGIGIFNADTNNVQGNTIGLNAAGTAIIGNGDSGIYINGTSTNNTIGGTVVAARNVISGNKNGVNIASSGNLVQGNYIGTDKTGTLDLGNDLDGIQIYASANNNIIGGTAAGAGNLISGNNGNGISINAASGTIVQGNLVGTNAGGNAAIANGNYGLYLLNASGNSIGGSVAGARNVISGNVADGIRLAGATGNTVQGNYIGTDRTGTLDLGNGAAGIGLSGSATGNLIGGSTAGERNIISGNSDDGIVIINSASAIITGNYIGTDAAGTVAVANGRHGINIGGTGVSRVGGILAGEGNLISGNANDGIRINGVNGVKVQGNFIGTNAAGTASVANGGNGVDITGGASANVIGGTTAAERNIISGNTSHGIYIQNNSNNNLVQGNYIGVDVSGNNVLKNNNRGIQISASSNNTIGGTAAGAGNVISGNGYGVQISDGNGNIIQGNHIGTNAAGNAVLGNTNSGVNITGTSAGNTIGGTTAAARNIISGNTDGILLSAAGNTIQGNYIGTDASGMLDLGNTNRGIRVIIGGNDNTIGGTAAGAGNLISGNGGAGIEITTATGTTIQGNIIGTNKNGNGALANGTHGISLINNSNTTIGGSTAGARNLISGNAVNGIQLSDSDNNTIQGNYIGIDAAGTAKLANGDSGIYLQSGSSGNLLGGTAAGAGNVISGNVNGLVLDGSSGNTIQGNYIGTNAAGTGGVRNDARGIWIRASSNNNVIGGAVAGARNVVSANTYSGIEIQSSTGTSILGNYIGVDKNGTAALGNGQSGIYVNGASANTTIGDASGGGNVISGNGQSGIALDGGTGNLIKGNIIGLNANGTAVLANGNNGILIRNHADNNTIGGSSSGEGNVIAGNSFDGIRISASSGIVIQGNHIGTNAAGDAGLGNARTGIFVDEGATGNLIGGTAAGQGNVIAQNTLQGIATAWNAVSGNRFLGNAIHSNGGIGIDLGNDGVTANDAGDGDAAGNGNGLQNFPVLAGAYVMGANTTILGSFNSTPSRTYRIEIYANASKDASGNGEGKIYIGYVDVTTDASGNASLSFTLTGISAGQWISATATDLTTNETSEFAVDVLAVPNDAPVITSNGGGASAAVTAYENGTTATIVTATDANGDTPTYTIIGGADGAKFAIDSATGALRFIAASDFEMPTDADGDNVYVVQVSVSDGKGGMATQTLSITVANVNEAPSGADRTVSVNEDASYIFGAADFGFSDASDSPANALLSVKITSLPTAGSLTLNGAAVTAGQFISVADINAGGLVFTPAANAHGANYAVFTFQVRDNGGTAPGVDLDPTARSFTFHVASVNDAPSGANNTLTIDEDGSHTFGTTDFGFGDIDGNALLSVKITSLPTAGSLTLNGSAVAAGQFISVADIAAGLLKFTPAANAHGANYASFTFQVQDNGGTLNGGVDLDPTPRSFTFHVASVNDAPSGANNTLTIDEDGSHTFGTTDFGFGDIDGNALLSVKITSLPTAGSLTLNGSAVAAGQVISVADIAAGLLKFTPAANAHGANYASFTFQVRDNGGTLNGGVDLDPTPRSFTFHVASVNDAPSGANNTLTIDEDGSHTFGTTDFGFGDIDGNALLSVKITSLPTAGSLTLNGSAVAAGQVISVADIAAGLLKFTPAANAHGANYASFTFQVQDNGGTANGGVDLDPTPRSFTFHVTAVNDAPSGTGNTLTIDEDATHIFTAADFGFADIDGNALLSVKITSLPTAGSLTLNGSAVTAGQFISVADIAAGLLKFTPAANAHGANYASFTFQVQDSGGTLNGGVDLDPTPRSFTFHVTSVNDAPSGTGNTLTIDEDGSHTFGTTDFGFGDIDGNALLSVKITSLPTAGSLTLNGSAVAAGQFISAADIAAGLLKFTPAANAHGANYASFTFQVRDDGGTPGADLDPTPRSFTFHVTAVNDAPSGTGNTLTINEDGTHIFTAADFGFADIDGNALLSVKITSLPTAGSLTLNGSAVTAGQFISAADIAAGLLKFTPAANAHGANYASFTFQVRDDGGTPGADLDPTPRSFTFHVTAVNDAPSGTGNTLTIDEDATHIFTAADFGFADIDGNALLSVKITSLPTAGSLTLNGSAVTAGQFISVADIAAGLLKFTPAANAHGANYASFTFQVQDSGGTLNGGVDLDPTARSVTFHVTAVNDAPSGANNTLTINEDGTHIFTAADFGFADIDGNSLLAVRITSLPTAGSLTLNGNVLQAGDVVTLAQLNGGLLKFTPAANAHGANYASFTFQVQDSGGTLNGGVDLDPTPRSFTFHVTSVNDAPSGTGNTLTIDEDATHTFSSTDFGFADIDGNALLSVKITSLPTAGSLTLNGSAVTAGQFISAADIAAGLLKFTPAANAHGANYASFTFQVQDSGGTLNGGVDLDPTARSVTFHVTAVNDAPSGANNTLTINEDGTHIFTAADFGFADIDGNALLSVKITSLPTAGSLTLNGSAVTAGQFISAADIAAGLLKFTPAANAHGANYASFTFQVRDDGGTPGADLDPTPRSFTFHVTAVNDAPSGTGNTLTIDEDGTHTFTAADFGFADIDGNSLLAVRITSLPTAGSLTLNGNVLQAGDVVTLAQLNGGLLKFTPAANAHGANYASFTFQVQDNGGTAPGADLDPTARSVTFHVTAVNDAPSGTGNTLTIDEDGTHTFTAADFGFADIDGNALLSVKITSLPTAGSLTLNGSAVAAGQFISAADIAAGLLKFTPAANAHGANYASFTFQVQDNGGTAPGADLDPTARSVTFHVTAVNDAPSGTGNTLTIDEDGTHIFTAADFGFADIDGNALLSVKITSLPTAGSLTLNGSAVAAGQFISAADIAAGLLKFTPAANAHGANYASFTFQVRDDGGTAPGADLDPTARSVTFHVTAVNDAPSGTGNTLTIDEDGTHTFTAADFGFADIDGNSLLAVRITSLPTAGSLTLNGSAVTAGQVISVADIAAGLLKFTPAANAHGANYASFTFQVQDSGGTLNGGVDLDPTPRSFTFHVASVNDAPSGTGNVVTVYENMSHVFTVADFGFSDSSDSPANGLLAIKITTLPTAGSLTLNGVAVTAGQFIDVADIAAGKLVFTPVANANGAGYAGFTFQVQDNGGTAGGDIDLDPTPRTITIDVREINHAPAGADNTVVVLEDNSYTFAVADFGFADPDGDALLAVRITNVPGTGTLTLNGLAVANGQVITAADIAAGKLKFTPAANAHGANYASFTFQVQDDGDVLNGGVDLDPTARTLTINVTPVNDAPSGADGTVATSEDVAYTFTVTDFGFADADGHALQAIRITTLPQAGTLTLNGVAVNAGDFITLADIKGGRLTFTPVKDASGAGYASFTFQVQDDGGTADGGVDLDPVARAMTVNVAEIKDASDLEDETATTPPDNNGNKPAIDLVDDKRNDAATTEKTGSTNAAAAGDGTVSHANVNPSGSNELAYHSAPAPSSVRVSQPVSDGESLLSEQHTVAISLDHLATLQRVAAKNGFALLVNADLRASDDGDNAIGRVSLADGMQTNTGVVSPQTIELAAAATTLGTVWMVVRKGALAASLLASMPAWVRLDPLPVLLASDDPPENEGDDGLDIADHMFSEAKGNTDMWSDEGRR</sequence>
<dbReference type="Pfam" id="PF14252">
    <property type="entry name" value="DUF4347"/>
    <property type="match status" value="1"/>
</dbReference>
<feature type="region of interest" description="Disordered" evidence="2">
    <location>
        <begin position="5392"/>
        <end position="5427"/>
    </location>
</feature>
<dbReference type="SUPFAM" id="SSF49313">
    <property type="entry name" value="Cadherin-like"/>
    <property type="match status" value="3"/>
</dbReference>
<dbReference type="NCBIfam" id="TIGR03804">
    <property type="entry name" value="para_beta_helix"/>
    <property type="match status" value="1"/>
</dbReference>
<feature type="region of interest" description="Disordered" evidence="2">
    <location>
        <begin position="5195"/>
        <end position="5278"/>
    </location>
</feature>
<dbReference type="Pfam" id="PF17963">
    <property type="entry name" value="Big_9"/>
    <property type="match status" value="1"/>
</dbReference>